<evidence type="ECO:0000313" key="1">
    <source>
        <dbReference type="EMBL" id="EME80704.1"/>
    </source>
</evidence>
<dbReference type="InterPro" id="IPR036396">
    <property type="entry name" value="Cyt_P450_sf"/>
</dbReference>
<dbReference type="VEuPathDB" id="FungiDB:MYCFIDRAFT_139500"/>
<dbReference type="EMBL" id="KB446560">
    <property type="protein sequence ID" value="EME80704.1"/>
    <property type="molecule type" value="Genomic_DNA"/>
</dbReference>
<sequence length="110" mass="12766">IVVYLVTVAIYNIFFYPLARFPRPRLRAVSELLYFLCLVRGDTPKKTLDLYNRYSPIVRVSPNELSFISPVAIKEIYGSILGRPELRKDNKYYSGIGEATLLFSDKEYYS</sequence>
<dbReference type="RefSeq" id="XP_007928113.1">
    <property type="nucleotide sequence ID" value="XM_007929922.1"/>
</dbReference>
<dbReference type="OrthoDB" id="3796526at2759"/>
<organism evidence="1 2">
    <name type="scientific">Pseudocercospora fijiensis (strain CIRAD86)</name>
    <name type="common">Black leaf streak disease fungus</name>
    <name type="synonym">Mycosphaerella fijiensis</name>
    <dbReference type="NCBI Taxonomy" id="383855"/>
    <lineage>
        <taxon>Eukaryota</taxon>
        <taxon>Fungi</taxon>
        <taxon>Dikarya</taxon>
        <taxon>Ascomycota</taxon>
        <taxon>Pezizomycotina</taxon>
        <taxon>Dothideomycetes</taxon>
        <taxon>Dothideomycetidae</taxon>
        <taxon>Mycosphaerellales</taxon>
        <taxon>Mycosphaerellaceae</taxon>
        <taxon>Pseudocercospora</taxon>
    </lineage>
</organism>
<keyword evidence="2" id="KW-1185">Reference proteome</keyword>
<dbReference type="GO" id="GO:0020037">
    <property type="term" value="F:heme binding"/>
    <property type="evidence" value="ECO:0007669"/>
    <property type="project" value="InterPro"/>
</dbReference>
<dbReference type="GeneID" id="19331122"/>
<dbReference type="KEGG" id="pfj:MYCFIDRAFT_139500"/>
<name>M2ZNN5_PSEFD</name>
<accession>M2ZNN5</accession>
<reference evidence="1 2" key="1">
    <citation type="journal article" date="2012" name="PLoS Pathog.">
        <title>Diverse lifestyles and strategies of plant pathogenesis encoded in the genomes of eighteen Dothideomycetes fungi.</title>
        <authorList>
            <person name="Ohm R.A."/>
            <person name="Feau N."/>
            <person name="Henrissat B."/>
            <person name="Schoch C.L."/>
            <person name="Horwitz B.A."/>
            <person name="Barry K.W."/>
            <person name="Condon B.J."/>
            <person name="Copeland A.C."/>
            <person name="Dhillon B."/>
            <person name="Glaser F."/>
            <person name="Hesse C.N."/>
            <person name="Kosti I."/>
            <person name="LaButti K."/>
            <person name="Lindquist E.A."/>
            <person name="Lucas S."/>
            <person name="Salamov A.A."/>
            <person name="Bradshaw R.E."/>
            <person name="Ciuffetti L."/>
            <person name="Hamelin R.C."/>
            <person name="Kema G.H.J."/>
            <person name="Lawrence C."/>
            <person name="Scott J.A."/>
            <person name="Spatafora J.W."/>
            <person name="Turgeon B.G."/>
            <person name="de Wit P.J.G.M."/>
            <person name="Zhong S."/>
            <person name="Goodwin S.B."/>
            <person name="Grigoriev I.V."/>
        </authorList>
    </citation>
    <scope>NUCLEOTIDE SEQUENCE [LARGE SCALE GENOMIC DNA]</scope>
    <source>
        <strain evidence="1 2">CIRAD86</strain>
    </source>
</reference>
<dbReference type="SUPFAM" id="SSF48264">
    <property type="entry name" value="Cytochrome P450"/>
    <property type="match status" value="1"/>
</dbReference>
<dbReference type="GO" id="GO:0004497">
    <property type="term" value="F:monooxygenase activity"/>
    <property type="evidence" value="ECO:0007669"/>
    <property type="project" value="InterPro"/>
</dbReference>
<protein>
    <submittedName>
        <fullName evidence="1">Uncharacterized protein</fullName>
    </submittedName>
</protein>
<dbReference type="HOGENOM" id="CLU_2177094_0_0_1"/>
<proteinExistence type="predicted"/>
<dbReference type="Proteomes" id="UP000016932">
    <property type="component" value="Unassembled WGS sequence"/>
</dbReference>
<dbReference type="GO" id="GO:0016705">
    <property type="term" value="F:oxidoreductase activity, acting on paired donors, with incorporation or reduction of molecular oxygen"/>
    <property type="evidence" value="ECO:0007669"/>
    <property type="project" value="InterPro"/>
</dbReference>
<dbReference type="AlphaFoldDB" id="M2ZNN5"/>
<feature type="non-terminal residue" evidence="1">
    <location>
        <position position="1"/>
    </location>
</feature>
<evidence type="ECO:0000313" key="2">
    <source>
        <dbReference type="Proteomes" id="UP000016932"/>
    </source>
</evidence>
<gene>
    <name evidence="1" type="ORF">MYCFIDRAFT_139500</name>
</gene>
<dbReference type="GO" id="GO:0005506">
    <property type="term" value="F:iron ion binding"/>
    <property type="evidence" value="ECO:0007669"/>
    <property type="project" value="InterPro"/>
</dbReference>